<dbReference type="EMBL" id="HBJA01006071">
    <property type="protein sequence ID" value="CAE0790830.1"/>
    <property type="molecule type" value="Transcribed_RNA"/>
</dbReference>
<name>A0A7S4C9B6_9EUGL</name>
<accession>A0A7S4C9B6</accession>
<evidence type="ECO:0000256" key="2">
    <source>
        <dbReference type="ARBA" id="ARBA00009347"/>
    </source>
</evidence>
<dbReference type="InterPro" id="IPR009075">
    <property type="entry name" value="AcylCo_DH/oxidase_C"/>
</dbReference>
<dbReference type="Pfam" id="PF00441">
    <property type="entry name" value="Acyl-CoA_dh_1"/>
    <property type="match status" value="1"/>
</dbReference>
<evidence type="ECO:0000313" key="11">
    <source>
        <dbReference type="EMBL" id="CAE0790830.1"/>
    </source>
</evidence>
<dbReference type="InterPro" id="IPR037069">
    <property type="entry name" value="AcylCoA_DH/ox_N_sf"/>
</dbReference>
<dbReference type="FunFam" id="2.40.110.10:FF:000031">
    <property type="entry name" value="Acyl-CoA dehydrogenase, putative"/>
    <property type="match status" value="1"/>
</dbReference>
<comment type="similarity">
    <text evidence="2 6">Belongs to the acyl-CoA dehydrogenase family.</text>
</comment>
<dbReference type="InterPro" id="IPR009100">
    <property type="entry name" value="AcylCoA_DH/oxidase_NM_dom_sf"/>
</dbReference>
<evidence type="ECO:0000259" key="9">
    <source>
        <dbReference type="Pfam" id="PF02771"/>
    </source>
</evidence>
<dbReference type="AlphaFoldDB" id="A0A7S4C9B6"/>
<dbReference type="InterPro" id="IPR013786">
    <property type="entry name" value="AcylCoA_DH/ox_N"/>
</dbReference>
<gene>
    <name evidence="11" type="ORF">EGYM00163_LOCUS1944</name>
</gene>
<dbReference type="GO" id="GO:0050660">
    <property type="term" value="F:flavin adenine dinucleotide binding"/>
    <property type="evidence" value="ECO:0007669"/>
    <property type="project" value="InterPro"/>
</dbReference>
<dbReference type="InterPro" id="IPR006091">
    <property type="entry name" value="Acyl-CoA_Oxase/DH_mid-dom"/>
</dbReference>
<dbReference type="SUPFAM" id="SSF56645">
    <property type="entry name" value="Acyl-CoA dehydrogenase NM domain-like"/>
    <property type="match status" value="1"/>
</dbReference>
<dbReference type="SUPFAM" id="SSF47203">
    <property type="entry name" value="Acyl-CoA dehydrogenase C-terminal domain-like"/>
    <property type="match status" value="1"/>
</dbReference>
<dbReference type="InterPro" id="IPR052166">
    <property type="entry name" value="Diverse_Acyl-CoA_DH"/>
</dbReference>
<feature type="domain" description="Acyl-CoA dehydrogenase/oxidase N-terminal" evidence="9">
    <location>
        <begin position="4"/>
        <end position="121"/>
    </location>
</feature>
<evidence type="ECO:0000256" key="1">
    <source>
        <dbReference type="ARBA" id="ARBA00001974"/>
    </source>
</evidence>
<evidence type="ECO:0000259" key="7">
    <source>
        <dbReference type="Pfam" id="PF00441"/>
    </source>
</evidence>
<feature type="domain" description="Acetyl-CoA dehydrogenase-like C-terminal" evidence="10">
    <location>
        <begin position="451"/>
        <end position="562"/>
    </location>
</feature>
<evidence type="ECO:0000256" key="6">
    <source>
        <dbReference type="RuleBase" id="RU362125"/>
    </source>
</evidence>
<dbReference type="InterPro" id="IPR025878">
    <property type="entry name" value="Acyl-CoA_dh-like_C_dom"/>
</dbReference>
<comment type="cofactor">
    <cofactor evidence="1 6">
        <name>FAD</name>
        <dbReference type="ChEBI" id="CHEBI:57692"/>
    </cofactor>
</comment>
<keyword evidence="5 6" id="KW-0560">Oxidoreductase</keyword>
<evidence type="ECO:0008006" key="12">
    <source>
        <dbReference type="Google" id="ProtNLM"/>
    </source>
</evidence>
<evidence type="ECO:0000256" key="5">
    <source>
        <dbReference type="ARBA" id="ARBA00023002"/>
    </source>
</evidence>
<dbReference type="PANTHER" id="PTHR42803:SF1">
    <property type="entry name" value="BROAD-SPECIFICITY LINEAR ACYL-COA DEHYDROGENASE FADE5"/>
    <property type="match status" value="1"/>
</dbReference>
<reference evidence="11" key="1">
    <citation type="submission" date="2021-01" db="EMBL/GenBank/DDBJ databases">
        <authorList>
            <person name="Corre E."/>
            <person name="Pelletier E."/>
            <person name="Niang G."/>
            <person name="Scheremetjew M."/>
            <person name="Finn R."/>
            <person name="Kale V."/>
            <person name="Holt S."/>
            <person name="Cochrane G."/>
            <person name="Meng A."/>
            <person name="Brown T."/>
            <person name="Cohen L."/>
        </authorList>
    </citation>
    <scope>NUCLEOTIDE SEQUENCE</scope>
    <source>
        <strain evidence="11">CCMP1594</strain>
    </source>
</reference>
<proteinExistence type="inferred from homology"/>
<dbReference type="Pfam" id="PF02770">
    <property type="entry name" value="Acyl-CoA_dh_M"/>
    <property type="match status" value="1"/>
</dbReference>
<evidence type="ECO:0000259" key="10">
    <source>
        <dbReference type="Pfam" id="PF12806"/>
    </source>
</evidence>
<dbReference type="Gene3D" id="2.40.110.10">
    <property type="entry name" value="Butyryl-CoA Dehydrogenase, subunit A, domain 2"/>
    <property type="match status" value="1"/>
</dbReference>
<evidence type="ECO:0000256" key="4">
    <source>
        <dbReference type="ARBA" id="ARBA00022827"/>
    </source>
</evidence>
<dbReference type="Gene3D" id="1.20.140.10">
    <property type="entry name" value="Butyryl-CoA Dehydrogenase, subunit A, domain 3"/>
    <property type="match status" value="1"/>
</dbReference>
<feature type="domain" description="Acyl-CoA dehydrogenase/oxidase C-terminal" evidence="7">
    <location>
        <begin position="246"/>
        <end position="417"/>
    </location>
</feature>
<keyword evidence="4 6" id="KW-0274">FAD</keyword>
<keyword evidence="3 6" id="KW-0285">Flavoprotein</keyword>
<feature type="domain" description="Acyl-CoA oxidase/dehydrogenase middle" evidence="8">
    <location>
        <begin position="127"/>
        <end position="236"/>
    </location>
</feature>
<organism evidence="11">
    <name type="scientific">Eutreptiella gymnastica</name>
    <dbReference type="NCBI Taxonomy" id="73025"/>
    <lineage>
        <taxon>Eukaryota</taxon>
        <taxon>Discoba</taxon>
        <taxon>Euglenozoa</taxon>
        <taxon>Euglenida</taxon>
        <taxon>Spirocuta</taxon>
        <taxon>Euglenophyceae</taxon>
        <taxon>Eutreptiales</taxon>
        <taxon>Eutreptiaceae</taxon>
        <taxon>Eutreptiella</taxon>
    </lineage>
</organism>
<sequence length="573" mass="63194">MVDMVMTEMAKFAENELSPLNEVADSEGCTYVNEYEVRTPKGFKEAYEKYTEGGWQGLHYPEEYGGQGLPSSLGTVTGEMAATANWTWLMYPGLSKGAINTVLSHGSDELKAKYLEKMVDGTWTGTMCLTEPQGGSDLNLVSTKAEPIGDGKYKINGTKIFISCGEHDMTENIIHCVLARLPDAPAGTRGISLFLVPKRKVADDGAVGELNGAKIGRIEEKMGCHGSSTCVIDFTDSEGYLIGTANKGLSHMFTFINTSRIGVSMQGMAAAEASYQNALWYAKERLAMRSLSGTKNPEKPADPIIVHPDVRRMLLTQKCIAEGGRAMIYECALLADLMKEAEARGDKETAKLIDDDMGLLTPILKGFLTETGVEAANLGIQVYGGHGYVKENKQEQILRDVRIGAIWEGTSGIQALDLLGRKIMQQKMKPLNRRLKQIYKEILPLVIGGSSAAVRKHARSVMQHAFEWQYLTFKIAAKAARDKDFVGSASMDYMFFAGYVTMAFHFLKMEEAATKQRKAGNGDADFYLSKIQTSAFYFDHLLPRTRSHAESMFTPLSSIMDMKPEHFSFDHAL</sequence>
<dbReference type="Pfam" id="PF02771">
    <property type="entry name" value="Acyl-CoA_dh_N"/>
    <property type="match status" value="1"/>
</dbReference>
<dbReference type="Pfam" id="PF12806">
    <property type="entry name" value="Acyl-CoA_dh_C"/>
    <property type="match status" value="1"/>
</dbReference>
<protein>
    <recommendedName>
        <fullName evidence="12">Acyl-CoA dehydrogenase</fullName>
    </recommendedName>
</protein>
<dbReference type="InterPro" id="IPR036250">
    <property type="entry name" value="AcylCo_DH-like_C"/>
</dbReference>
<dbReference type="GO" id="GO:0016627">
    <property type="term" value="F:oxidoreductase activity, acting on the CH-CH group of donors"/>
    <property type="evidence" value="ECO:0007669"/>
    <property type="project" value="InterPro"/>
</dbReference>
<dbReference type="InterPro" id="IPR046373">
    <property type="entry name" value="Acyl-CoA_Oxase/DH_mid-dom_sf"/>
</dbReference>
<evidence type="ECO:0000256" key="3">
    <source>
        <dbReference type="ARBA" id="ARBA00022630"/>
    </source>
</evidence>
<dbReference type="Gene3D" id="1.10.540.10">
    <property type="entry name" value="Acyl-CoA dehydrogenase/oxidase, N-terminal domain"/>
    <property type="match status" value="1"/>
</dbReference>
<evidence type="ECO:0000259" key="8">
    <source>
        <dbReference type="Pfam" id="PF02770"/>
    </source>
</evidence>
<dbReference type="PANTHER" id="PTHR42803">
    <property type="entry name" value="ACYL-COA DEHYDROGENASE"/>
    <property type="match status" value="1"/>
</dbReference>